<reference evidence="2 4" key="2">
    <citation type="submission" date="2021-03" db="EMBL/GenBank/DDBJ databases">
        <authorList>
            <person name="Li Y."/>
            <person name="Li S."/>
            <person name="Chen M."/>
            <person name="Peng G."/>
            <person name="Tan Z."/>
            <person name="An Q."/>
        </authorList>
    </citation>
    <scope>NUCLEOTIDE SEQUENCE [LARGE SCALE GENOMIC DNA]</scope>
    <source>
        <strain evidence="2 4">Ola 51</strain>
    </source>
</reference>
<evidence type="ECO:0000313" key="5">
    <source>
        <dbReference type="Proteomes" id="UP000182314"/>
    </source>
</evidence>
<dbReference type="EMBL" id="CP014007">
    <property type="protein sequence ID" value="ANI84326.1"/>
    <property type="molecule type" value="Genomic_DNA"/>
</dbReference>
<dbReference type="RefSeq" id="WP_064568295.1">
    <property type="nucleotide sequence ID" value="NZ_CP014007.2"/>
</dbReference>
<dbReference type="CDD" id="cd02440">
    <property type="entry name" value="AdoMet_MTases"/>
    <property type="match status" value="1"/>
</dbReference>
<dbReference type="InterPro" id="IPR013216">
    <property type="entry name" value="Methyltransf_11"/>
</dbReference>
<dbReference type="SUPFAM" id="SSF53335">
    <property type="entry name" value="S-adenosyl-L-methionine-dependent methyltransferases"/>
    <property type="match status" value="1"/>
</dbReference>
<dbReference type="InterPro" id="IPR029063">
    <property type="entry name" value="SAM-dependent_MTases_sf"/>
</dbReference>
<evidence type="ECO:0000259" key="1">
    <source>
        <dbReference type="Pfam" id="PF08241"/>
    </source>
</evidence>
<dbReference type="Pfam" id="PF08241">
    <property type="entry name" value="Methyltransf_11"/>
    <property type="match status" value="1"/>
</dbReference>
<dbReference type="GO" id="GO:0008757">
    <property type="term" value="F:S-adenosylmethionine-dependent methyltransferase activity"/>
    <property type="evidence" value="ECO:0007669"/>
    <property type="project" value="InterPro"/>
</dbReference>
<name>A0AA94GZJ9_9ENTR</name>
<dbReference type="Proteomes" id="UP000182314">
    <property type="component" value="Unassembled WGS sequence"/>
</dbReference>
<feature type="domain" description="Methyltransferase type 11" evidence="1">
    <location>
        <begin position="47"/>
        <end position="148"/>
    </location>
</feature>
<organism evidence="3 5">
    <name type="scientific">Kosakonia oryzae</name>
    <dbReference type="NCBI Taxonomy" id="497725"/>
    <lineage>
        <taxon>Bacteria</taxon>
        <taxon>Pseudomonadati</taxon>
        <taxon>Pseudomonadota</taxon>
        <taxon>Gammaproteobacteria</taxon>
        <taxon>Enterobacterales</taxon>
        <taxon>Enterobacteriaceae</taxon>
        <taxon>Kosakonia</taxon>
    </lineage>
</organism>
<dbReference type="Proteomes" id="UP000078227">
    <property type="component" value="Chromosome"/>
</dbReference>
<dbReference type="KEGG" id="kor:AWR26_20000"/>
<dbReference type="AlphaFoldDB" id="A0AA94GZJ9"/>
<dbReference type="Gene3D" id="3.40.50.150">
    <property type="entry name" value="Vaccinia Virus protein VP39"/>
    <property type="match status" value="1"/>
</dbReference>
<evidence type="ECO:0000313" key="4">
    <source>
        <dbReference type="Proteomes" id="UP000078227"/>
    </source>
</evidence>
<accession>A0AA94GZJ9</accession>
<keyword evidence="3" id="KW-0808">Transferase</keyword>
<sequence>MNDLLVDITPEHYETYATEGTSPWNAYLKERILEEAASITSPRKKILDIGMGTGHMLFDLFQSQKLTDYSFYGVDIDPRMVRFCVKKCSELKCQHVFNIVEASVSNLPFPDNSFSMIYARSVIHHWAEPAKGLQELCRVLDSGGRIIIHEPLADAEENALGVFNQSRSECGVTNMSTEEKFTLASLTALMHCCDLDGISWTVTRGEGLAALGCEIFIKKA</sequence>
<reference evidence="3 5" key="1">
    <citation type="submission" date="2016-10" db="EMBL/GenBank/DDBJ databases">
        <authorList>
            <person name="Varghese N."/>
            <person name="Submissions S."/>
        </authorList>
    </citation>
    <scope>NUCLEOTIDE SEQUENCE [LARGE SCALE GENOMIC DNA]</scope>
    <source>
        <strain evidence="3 5">CGMCC 1.7012</strain>
    </source>
</reference>
<dbReference type="PANTHER" id="PTHR43591">
    <property type="entry name" value="METHYLTRANSFERASE"/>
    <property type="match status" value="1"/>
</dbReference>
<evidence type="ECO:0000313" key="3">
    <source>
        <dbReference type="EMBL" id="SFB67687.1"/>
    </source>
</evidence>
<protein>
    <submittedName>
        <fullName evidence="2">Class I SAM-dependent methyltransferase</fullName>
    </submittedName>
    <submittedName>
        <fullName evidence="3">Methyltransferase domain-containing protein</fullName>
    </submittedName>
</protein>
<keyword evidence="3" id="KW-0489">Methyltransferase</keyword>
<gene>
    <name evidence="2" type="ORF">AWR26_20000</name>
    <name evidence="3" type="ORF">SAMN05216286_0213</name>
</gene>
<dbReference type="GO" id="GO:0032259">
    <property type="term" value="P:methylation"/>
    <property type="evidence" value="ECO:0007669"/>
    <property type="project" value="UniProtKB-KW"/>
</dbReference>
<keyword evidence="4" id="KW-1185">Reference proteome</keyword>
<evidence type="ECO:0000313" key="2">
    <source>
        <dbReference type="EMBL" id="ANI84326.1"/>
    </source>
</evidence>
<dbReference type="EMBL" id="FOKO01000001">
    <property type="protein sequence ID" value="SFB67687.1"/>
    <property type="molecule type" value="Genomic_DNA"/>
</dbReference>
<proteinExistence type="predicted"/>